<reference evidence="3" key="1">
    <citation type="submission" date="2016-10" db="EMBL/GenBank/DDBJ databases">
        <authorList>
            <person name="Varghese N."/>
            <person name="Submissions S."/>
        </authorList>
    </citation>
    <scope>NUCLEOTIDE SEQUENCE [LARGE SCALE GENOMIC DNA]</scope>
    <source>
        <strain evidence="3">CGMCC 1.8975</strain>
    </source>
</reference>
<dbReference type="EMBL" id="FNOV01000022">
    <property type="protein sequence ID" value="SDY96256.1"/>
    <property type="molecule type" value="Genomic_DNA"/>
</dbReference>
<dbReference type="Proteomes" id="UP000199249">
    <property type="component" value="Unassembled WGS sequence"/>
</dbReference>
<accession>A0A1H3P562</accession>
<feature type="compositionally biased region" description="Pro residues" evidence="1">
    <location>
        <begin position="160"/>
        <end position="182"/>
    </location>
</feature>
<organism evidence="2 3">
    <name type="scientific">Hymenobacter psychrophilus</name>
    <dbReference type="NCBI Taxonomy" id="651662"/>
    <lineage>
        <taxon>Bacteria</taxon>
        <taxon>Pseudomonadati</taxon>
        <taxon>Bacteroidota</taxon>
        <taxon>Cytophagia</taxon>
        <taxon>Cytophagales</taxon>
        <taxon>Hymenobacteraceae</taxon>
        <taxon>Hymenobacter</taxon>
    </lineage>
</organism>
<evidence type="ECO:0000313" key="2">
    <source>
        <dbReference type="EMBL" id="SDY96256.1"/>
    </source>
</evidence>
<evidence type="ECO:0000256" key="1">
    <source>
        <dbReference type="SAM" id="MobiDB-lite"/>
    </source>
</evidence>
<sequence length="182" mass="20485">MAEMTQQLAMLSLKIDTLQDGARKQSADIANRLVGIWRTLERNLYTHLGGEQNALYVYLERIEENLLSKLSATESQYLWPLMERVLRGSTDGMVGRRMSSDLLQYIKVIVAEEKVPRSERIALHHQADELRDAEVVRESREMLDGLKLTERVASRRPTITAPPNPAVPSKPTTPPATPPTPA</sequence>
<proteinExistence type="predicted"/>
<dbReference type="AlphaFoldDB" id="A0A1H3P562"/>
<protein>
    <submittedName>
        <fullName evidence="2">Uncharacterized protein</fullName>
    </submittedName>
</protein>
<gene>
    <name evidence="2" type="ORF">SAMN04488069_12213</name>
</gene>
<feature type="region of interest" description="Disordered" evidence="1">
    <location>
        <begin position="151"/>
        <end position="182"/>
    </location>
</feature>
<keyword evidence="3" id="KW-1185">Reference proteome</keyword>
<evidence type="ECO:0000313" key="3">
    <source>
        <dbReference type="Proteomes" id="UP000199249"/>
    </source>
</evidence>
<name>A0A1H3P562_9BACT</name>